<dbReference type="RefSeq" id="WP_386809045.1">
    <property type="nucleotide sequence ID" value="NZ_JBHTMV010000004.1"/>
</dbReference>
<accession>A0ABW3WQA2</accession>
<evidence type="ECO:0000256" key="1">
    <source>
        <dbReference type="SAM" id="Phobius"/>
    </source>
</evidence>
<keyword evidence="1" id="KW-0472">Membrane</keyword>
<evidence type="ECO:0000313" key="2">
    <source>
        <dbReference type="EMBL" id="MFD1293843.1"/>
    </source>
</evidence>
<sequence>MTKLILKRNSEWNNKLRDYGIYIDDKKIGTIANGETKEFDLDSGTYDINGKIDWCKSPKINFEITENDSKEFEISGYKYGRLISIISAFFALIYFLALYIFDKQLNILILIVVIGLIYPFYFLTFGKNRYLRIREIK</sequence>
<name>A0ABW3WQA2_9FLAO</name>
<dbReference type="Proteomes" id="UP001597241">
    <property type="component" value="Unassembled WGS sequence"/>
</dbReference>
<comment type="caution">
    <text evidence="2">The sequence shown here is derived from an EMBL/GenBank/DDBJ whole genome shotgun (WGS) entry which is preliminary data.</text>
</comment>
<evidence type="ECO:0008006" key="4">
    <source>
        <dbReference type="Google" id="ProtNLM"/>
    </source>
</evidence>
<keyword evidence="3" id="KW-1185">Reference proteome</keyword>
<evidence type="ECO:0000313" key="3">
    <source>
        <dbReference type="Proteomes" id="UP001597241"/>
    </source>
</evidence>
<keyword evidence="1" id="KW-0812">Transmembrane</keyword>
<proteinExistence type="predicted"/>
<dbReference type="EMBL" id="JBHTMV010000004">
    <property type="protein sequence ID" value="MFD1293843.1"/>
    <property type="molecule type" value="Genomic_DNA"/>
</dbReference>
<reference evidence="3" key="1">
    <citation type="journal article" date="2019" name="Int. J. Syst. Evol. Microbiol.">
        <title>The Global Catalogue of Microorganisms (GCM) 10K type strain sequencing project: providing services to taxonomists for standard genome sequencing and annotation.</title>
        <authorList>
            <consortium name="The Broad Institute Genomics Platform"/>
            <consortium name="The Broad Institute Genome Sequencing Center for Infectious Disease"/>
            <person name="Wu L."/>
            <person name="Ma J."/>
        </authorList>
    </citation>
    <scope>NUCLEOTIDE SEQUENCE [LARGE SCALE GENOMIC DNA]</scope>
    <source>
        <strain evidence="3">CCUG 62221</strain>
    </source>
</reference>
<feature type="transmembrane region" description="Helical" evidence="1">
    <location>
        <begin position="107"/>
        <end position="125"/>
    </location>
</feature>
<protein>
    <recommendedName>
        <fullName evidence="4">DUF2812 domain-containing protein</fullName>
    </recommendedName>
</protein>
<organism evidence="2 3">
    <name type="scientific">Lutibacter holmesii</name>
    <dbReference type="NCBI Taxonomy" id="1137985"/>
    <lineage>
        <taxon>Bacteria</taxon>
        <taxon>Pseudomonadati</taxon>
        <taxon>Bacteroidota</taxon>
        <taxon>Flavobacteriia</taxon>
        <taxon>Flavobacteriales</taxon>
        <taxon>Flavobacteriaceae</taxon>
        <taxon>Lutibacter</taxon>
    </lineage>
</organism>
<feature type="transmembrane region" description="Helical" evidence="1">
    <location>
        <begin position="79"/>
        <end position="101"/>
    </location>
</feature>
<keyword evidence="1" id="KW-1133">Transmembrane helix</keyword>
<gene>
    <name evidence="2" type="ORF">ACFQ5N_08355</name>
</gene>